<comment type="subcellular location">
    <subcellularLocation>
        <location evidence="2">Cell membrane</location>
        <topology evidence="2">Multi-pass membrane protein</topology>
    </subcellularLocation>
</comment>
<evidence type="ECO:0000256" key="9">
    <source>
        <dbReference type="ARBA" id="ARBA00023065"/>
    </source>
</evidence>
<dbReference type="PIRSF" id="PIRSF006603">
    <property type="entry name" value="DinF"/>
    <property type="match status" value="1"/>
</dbReference>
<gene>
    <name evidence="13" type="ORF">H8R94_04175</name>
</gene>
<keyword evidence="14" id="KW-1185">Reference proteome</keyword>
<evidence type="ECO:0000313" key="13">
    <source>
        <dbReference type="EMBL" id="MBC5685805.1"/>
    </source>
</evidence>
<evidence type="ECO:0000256" key="3">
    <source>
        <dbReference type="ARBA" id="ARBA00020268"/>
    </source>
</evidence>
<dbReference type="PANTHER" id="PTHR43298">
    <property type="entry name" value="MULTIDRUG RESISTANCE PROTEIN NORM-RELATED"/>
    <property type="match status" value="1"/>
</dbReference>
<feature type="transmembrane region" description="Helical" evidence="12">
    <location>
        <begin position="174"/>
        <end position="194"/>
    </location>
</feature>
<evidence type="ECO:0000256" key="5">
    <source>
        <dbReference type="ARBA" id="ARBA00022449"/>
    </source>
</evidence>
<evidence type="ECO:0000256" key="1">
    <source>
        <dbReference type="ARBA" id="ARBA00003408"/>
    </source>
</evidence>
<dbReference type="Pfam" id="PF01554">
    <property type="entry name" value="MatE"/>
    <property type="match status" value="2"/>
</dbReference>
<feature type="transmembrane region" description="Helical" evidence="12">
    <location>
        <begin position="100"/>
        <end position="121"/>
    </location>
</feature>
<feature type="transmembrane region" description="Helical" evidence="12">
    <location>
        <begin position="200"/>
        <end position="220"/>
    </location>
</feature>
<dbReference type="PANTHER" id="PTHR43298:SF4">
    <property type="entry name" value="DRUG_SODIUM ANTIPORTER"/>
    <property type="match status" value="1"/>
</dbReference>
<evidence type="ECO:0000256" key="4">
    <source>
        <dbReference type="ARBA" id="ARBA00022448"/>
    </source>
</evidence>
<dbReference type="RefSeq" id="WP_186853975.1">
    <property type="nucleotide sequence ID" value="NZ_JACOPG010000002.1"/>
</dbReference>
<feature type="transmembrane region" description="Helical" evidence="12">
    <location>
        <begin position="66"/>
        <end position="88"/>
    </location>
</feature>
<evidence type="ECO:0000256" key="8">
    <source>
        <dbReference type="ARBA" id="ARBA00022989"/>
    </source>
</evidence>
<feature type="transmembrane region" description="Helical" evidence="12">
    <location>
        <begin position="308"/>
        <end position="329"/>
    </location>
</feature>
<evidence type="ECO:0000256" key="12">
    <source>
        <dbReference type="SAM" id="Phobius"/>
    </source>
</evidence>
<dbReference type="InterPro" id="IPR048279">
    <property type="entry name" value="MdtK-like"/>
</dbReference>
<dbReference type="CDD" id="cd13137">
    <property type="entry name" value="MATE_NorM_like"/>
    <property type="match status" value="1"/>
</dbReference>
<keyword evidence="10 12" id="KW-0472">Membrane</keyword>
<evidence type="ECO:0000256" key="7">
    <source>
        <dbReference type="ARBA" id="ARBA00022692"/>
    </source>
</evidence>
<evidence type="ECO:0000256" key="10">
    <source>
        <dbReference type="ARBA" id="ARBA00023136"/>
    </source>
</evidence>
<keyword evidence="7 12" id="KW-0812">Transmembrane</keyword>
<keyword evidence="5" id="KW-0050">Antiport</keyword>
<feature type="transmembrane region" description="Helical" evidence="12">
    <location>
        <begin position="141"/>
        <end position="162"/>
    </location>
</feature>
<dbReference type="NCBIfam" id="TIGR00797">
    <property type="entry name" value="matE"/>
    <property type="match status" value="1"/>
</dbReference>
<proteinExistence type="predicted"/>
<feature type="transmembrane region" description="Helical" evidence="12">
    <location>
        <begin position="259"/>
        <end position="288"/>
    </location>
</feature>
<dbReference type="InterPro" id="IPR050222">
    <property type="entry name" value="MATE_MdtK"/>
</dbReference>
<keyword evidence="9" id="KW-0406">Ion transport</keyword>
<feature type="transmembrane region" description="Helical" evidence="12">
    <location>
        <begin position="12"/>
        <end position="30"/>
    </location>
</feature>
<keyword evidence="8 12" id="KW-1133">Transmembrane helix</keyword>
<protein>
    <recommendedName>
        <fullName evidence="3">Probable multidrug resistance protein NorM</fullName>
    </recommendedName>
    <alternativeName>
        <fullName evidence="11">Multidrug-efflux transporter</fullName>
    </alternativeName>
</protein>
<dbReference type="Proteomes" id="UP000643810">
    <property type="component" value="Unassembled WGS sequence"/>
</dbReference>
<sequence>MTQSNTDNRIKFGLDKAVLGILLTLAWPTILENLLETILQYVDTAMVGHLGAQATATVSLTATYTWLIQSVIGALGVGFLSYIARAVGEKDQSKIRKASRLAMIVALLAGGILMAITLWMAPHVPVWMGAEKAIHADATRYFIYINLPMIFRAATIIFASAIRATGDTKTPMIVNVWVNVINIGLNYVFIYLWGQGAVGAGMATMVSYTIGGLLMTVVFLRNPSLDVLGKGGSPAQGKEGKPLVTEKAQDILPVTTRQVLTAVLAISLPVVLTRLASCLGHVVFTSFVSSMDTITYAAHAIAITAEEIFYIPGYGMMAATSTLIGHAIGEKNKKKEKDVKIVSIALIFGLMCITGILLFVGAHAMMSIFTKDPQVIAIGTRLLRMVAFTEPVFGTSAVMEGIYNGMGRTRYPLVVELISMWGVRVVGTYLCVRVFGLGITAVWIMMICNNILKAILLALGLLSMGRKNAQK</sequence>
<evidence type="ECO:0000313" key="14">
    <source>
        <dbReference type="Proteomes" id="UP000643810"/>
    </source>
</evidence>
<comment type="function">
    <text evidence="1">Multidrug efflux pump.</text>
</comment>
<evidence type="ECO:0000256" key="2">
    <source>
        <dbReference type="ARBA" id="ARBA00004651"/>
    </source>
</evidence>
<keyword evidence="6" id="KW-1003">Cell membrane</keyword>
<keyword evidence="4" id="KW-0813">Transport</keyword>
<accession>A0ABR7GED1</accession>
<feature type="transmembrane region" description="Helical" evidence="12">
    <location>
        <begin position="441"/>
        <end position="462"/>
    </location>
</feature>
<reference evidence="13 14" key="1">
    <citation type="submission" date="2020-08" db="EMBL/GenBank/DDBJ databases">
        <title>Genome public.</title>
        <authorList>
            <person name="Liu C."/>
            <person name="Sun Q."/>
        </authorList>
    </citation>
    <scope>NUCLEOTIDE SEQUENCE [LARGE SCALE GENOMIC DNA]</scope>
    <source>
        <strain evidence="13 14">NSJ-9</strain>
    </source>
</reference>
<comment type="caution">
    <text evidence="13">The sequence shown here is derived from an EMBL/GenBank/DDBJ whole genome shotgun (WGS) entry which is preliminary data.</text>
</comment>
<evidence type="ECO:0000256" key="11">
    <source>
        <dbReference type="ARBA" id="ARBA00031636"/>
    </source>
</evidence>
<feature type="transmembrane region" description="Helical" evidence="12">
    <location>
        <begin position="341"/>
        <end position="362"/>
    </location>
</feature>
<dbReference type="InterPro" id="IPR002528">
    <property type="entry name" value="MATE_fam"/>
</dbReference>
<dbReference type="EMBL" id="JACOPG010000002">
    <property type="protein sequence ID" value="MBC5685805.1"/>
    <property type="molecule type" value="Genomic_DNA"/>
</dbReference>
<organism evidence="13 14">
    <name type="scientific">Roseburia lenta</name>
    <dbReference type="NCBI Taxonomy" id="2763061"/>
    <lineage>
        <taxon>Bacteria</taxon>
        <taxon>Bacillati</taxon>
        <taxon>Bacillota</taxon>
        <taxon>Clostridia</taxon>
        <taxon>Lachnospirales</taxon>
        <taxon>Lachnospiraceae</taxon>
        <taxon>Roseburia</taxon>
    </lineage>
</organism>
<name>A0ABR7GED1_9FIRM</name>
<evidence type="ECO:0000256" key="6">
    <source>
        <dbReference type="ARBA" id="ARBA00022475"/>
    </source>
</evidence>